<evidence type="ECO:0000256" key="3">
    <source>
        <dbReference type="ARBA" id="ARBA00022692"/>
    </source>
</evidence>
<dbReference type="InterPro" id="IPR038379">
    <property type="entry name" value="SecE_sf"/>
</dbReference>
<dbReference type="Pfam" id="PF00584">
    <property type="entry name" value="SecE"/>
    <property type="match status" value="1"/>
</dbReference>
<dbReference type="GO" id="GO:0009306">
    <property type="term" value="P:protein secretion"/>
    <property type="evidence" value="ECO:0007669"/>
    <property type="project" value="UniProtKB-UniRule"/>
</dbReference>
<evidence type="ECO:0000256" key="6">
    <source>
        <dbReference type="ARBA" id="ARBA00023010"/>
    </source>
</evidence>
<dbReference type="OrthoDB" id="9810735at2"/>
<evidence type="ECO:0000313" key="9">
    <source>
        <dbReference type="EMBL" id="PQA54039.1"/>
    </source>
</evidence>
<dbReference type="NCBIfam" id="TIGR00964">
    <property type="entry name" value="secE_bact"/>
    <property type="match status" value="1"/>
</dbReference>
<name>A0A2S7IFV9_9BACT</name>
<dbReference type="GO" id="GO:0008320">
    <property type="term" value="F:protein transmembrane transporter activity"/>
    <property type="evidence" value="ECO:0007669"/>
    <property type="project" value="UniProtKB-UniRule"/>
</dbReference>
<dbReference type="AlphaFoldDB" id="A0A2S7IFV9"/>
<dbReference type="Gene3D" id="1.20.5.1030">
    <property type="entry name" value="Preprotein translocase secy subunit"/>
    <property type="match status" value="1"/>
</dbReference>
<dbReference type="GO" id="GO:0006605">
    <property type="term" value="P:protein targeting"/>
    <property type="evidence" value="ECO:0007669"/>
    <property type="project" value="UniProtKB-UniRule"/>
</dbReference>
<protein>
    <recommendedName>
        <fullName evidence="8">Protein translocase subunit SecE</fullName>
    </recommendedName>
</protein>
<evidence type="ECO:0000256" key="5">
    <source>
        <dbReference type="ARBA" id="ARBA00022989"/>
    </source>
</evidence>
<gene>
    <name evidence="8 9" type="primary">secE</name>
    <name evidence="9" type="ORF">C5O19_22980</name>
</gene>
<proteinExistence type="inferred from homology"/>
<keyword evidence="10" id="KW-1185">Reference proteome</keyword>
<comment type="function">
    <text evidence="8">Essential subunit of the Sec protein translocation channel SecYEG. Clamps together the 2 halves of SecY. May contact the channel plug during translocation.</text>
</comment>
<feature type="transmembrane region" description="Helical" evidence="8">
    <location>
        <begin position="32"/>
        <end position="52"/>
    </location>
</feature>
<keyword evidence="6 8" id="KW-0811">Translocation</keyword>
<dbReference type="GO" id="GO:0065002">
    <property type="term" value="P:intracellular protein transmembrane transport"/>
    <property type="evidence" value="ECO:0007669"/>
    <property type="project" value="UniProtKB-UniRule"/>
</dbReference>
<reference evidence="10" key="1">
    <citation type="submission" date="2018-02" db="EMBL/GenBank/DDBJ databases">
        <title>Genome sequencing of Solimonas sp. HR-BB.</title>
        <authorList>
            <person name="Lee Y."/>
            <person name="Jeon C.O."/>
        </authorList>
    </citation>
    <scope>NUCLEOTIDE SEQUENCE [LARGE SCALE GENOMIC DNA]</scope>
    <source>
        <strain evidence="10">HR-U</strain>
    </source>
</reference>
<dbReference type="InterPro" id="IPR001901">
    <property type="entry name" value="Translocase_SecE/Sec61-g"/>
</dbReference>
<dbReference type="RefSeq" id="WP_094815107.1">
    <property type="nucleotide sequence ID" value="NZ_PTRA01000007.1"/>
</dbReference>
<evidence type="ECO:0000256" key="7">
    <source>
        <dbReference type="ARBA" id="ARBA00023136"/>
    </source>
</evidence>
<comment type="subunit">
    <text evidence="8">Component of the Sec protein translocase complex. Heterotrimer consisting of SecY, SecE and SecG subunits. The heterotrimers can form oligomers, although 1 heterotrimer is thought to be able to translocate proteins. Interacts with the ribosome. Interacts with SecDF, and other proteins may be involved. Interacts with SecA.</text>
</comment>
<sequence length="64" mass="7278">MEKVTSLFKASWDEVTQHITWPPFKDLQSSSWLVLIASLIFAIVVGLMDAGFQNLLDLFYSLSK</sequence>
<comment type="subcellular location">
    <subcellularLocation>
        <location evidence="8">Cell membrane</location>
        <topology evidence="8">Single-pass membrane protein</topology>
    </subcellularLocation>
    <subcellularLocation>
        <location evidence="1">Membrane</location>
    </subcellularLocation>
</comment>
<keyword evidence="4 8" id="KW-0653">Protein transport</keyword>
<dbReference type="GO" id="GO:0043952">
    <property type="term" value="P:protein transport by the Sec complex"/>
    <property type="evidence" value="ECO:0007669"/>
    <property type="project" value="UniProtKB-UniRule"/>
</dbReference>
<comment type="similarity">
    <text evidence="8">Belongs to the SecE/SEC61-gamma family.</text>
</comment>
<keyword evidence="7 8" id="KW-0472">Membrane</keyword>
<keyword evidence="8" id="KW-1003">Cell membrane</keyword>
<dbReference type="EMBL" id="PTRA01000007">
    <property type="protein sequence ID" value="PQA54039.1"/>
    <property type="molecule type" value="Genomic_DNA"/>
</dbReference>
<dbReference type="InterPro" id="IPR005807">
    <property type="entry name" value="SecE_bac"/>
</dbReference>
<comment type="caution">
    <text evidence="9">The sequence shown here is derived from an EMBL/GenBank/DDBJ whole genome shotgun (WGS) entry which is preliminary data.</text>
</comment>
<organism evidence="9 10">
    <name type="scientific">Siphonobacter curvatus</name>
    <dbReference type="NCBI Taxonomy" id="2094562"/>
    <lineage>
        <taxon>Bacteria</taxon>
        <taxon>Pseudomonadati</taxon>
        <taxon>Bacteroidota</taxon>
        <taxon>Cytophagia</taxon>
        <taxon>Cytophagales</taxon>
        <taxon>Cytophagaceae</taxon>
        <taxon>Siphonobacter</taxon>
    </lineage>
</organism>
<dbReference type="GO" id="GO:0005886">
    <property type="term" value="C:plasma membrane"/>
    <property type="evidence" value="ECO:0007669"/>
    <property type="project" value="UniProtKB-SubCell"/>
</dbReference>
<keyword evidence="2 8" id="KW-0813">Transport</keyword>
<evidence type="ECO:0000256" key="2">
    <source>
        <dbReference type="ARBA" id="ARBA00022448"/>
    </source>
</evidence>
<evidence type="ECO:0000256" key="1">
    <source>
        <dbReference type="ARBA" id="ARBA00004370"/>
    </source>
</evidence>
<dbReference type="HAMAP" id="MF_00422">
    <property type="entry name" value="SecE"/>
    <property type="match status" value="1"/>
</dbReference>
<evidence type="ECO:0000256" key="8">
    <source>
        <dbReference type="HAMAP-Rule" id="MF_00422"/>
    </source>
</evidence>
<evidence type="ECO:0000256" key="4">
    <source>
        <dbReference type="ARBA" id="ARBA00022927"/>
    </source>
</evidence>
<keyword evidence="5 8" id="KW-1133">Transmembrane helix</keyword>
<accession>A0A2S7IFV9</accession>
<evidence type="ECO:0000313" key="10">
    <source>
        <dbReference type="Proteomes" id="UP000239590"/>
    </source>
</evidence>
<keyword evidence="3 8" id="KW-0812">Transmembrane</keyword>
<dbReference type="Proteomes" id="UP000239590">
    <property type="component" value="Unassembled WGS sequence"/>
</dbReference>